<dbReference type="Gene3D" id="3.90.226.10">
    <property type="entry name" value="2-enoyl-CoA Hydratase, Chain A, domain 1"/>
    <property type="match status" value="1"/>
</dbReference>
<dbReference type="PANTHER" id="PTHR42987">
    <property type="entry name" value="PEPTIDASE S49"/>
    <property type="match status" value="1"/>
</dbReference>
<dbReference type="CDD" id="cd07023">
    <property type="entry name" value="S49_Sppa_N_C"/>
    <property type="match status" value="1"/>
</dbReference>
<keyword evidence="5" id="KW-1133">Transmembrane helix</keyword>
<dbReference type="SUPFAM" id="SSF52096">
    <property type="entry name" value="ClpP/crotonase"/>
    <property type="match status" value="1"/>
</dbReference>
<dbReference type="NCBIfam" id="TIGR00706">
    <property type="entry name" value="SppA_dom"/>
    <property type="match status" value="1"/>
</dbReference>
<name>A0ABS5QFZ7_9PROT</name>
<keyword evidence="2" id="KW-0645">Protease</keyword>
<dbReference type="PRINTS" id="PR00127">
    <property type="entry name" value="CLPPROTEASEP"/>
</dbReference>
<accession>A0ABS5QFZ7</accession>
<feature type="domain" description="Peptidase S49" evidence="6">
    <location>
        <begin position="105"/>
        <end position="256"/>
    </location>
</feature>
<dbReference type="EMBL" id="JAHCDA010000003">
    <property type="protein sequence ID" value="MBS7812231.1"/>
    <property type="molecule type" value="Genomic_DNA"/>
</dbReference>
<dbReference type="InterPro" id="IPR002142">
    <property type="entry name" value="Peptidase_S49"/>
</dbReference>
<gene>
    <name evidence="7" type="primary">sppA</name>
    <name evidence="7" type="ORF">KHU32_14875</name>
</gene>
<keyword evidence="4" id="KW-0720">Serine protease</keyword>
<dbReference type="InterPro" id="IPR047272">
    <property type="entry name" value="S49_SppA_C"/>
</dbReference>
<evidence type="ECO:0000256" key="3">
    <source>
        <dbReference type="ARBA" id="ARBA00022801"/>
    </source>
</evidence>
<evidence type="ECO:0000256" key="2">
    <source>
        <dbReference type="ARBA" id="ARBA00022670"/>
    </source>
</evidence>
<dbReference type="Gene3D" id="6.20.330.10">
    <property type="match status" value="1"/>
</dbReference>
<evidence type="ECO:0000256" key="4">
    <source>
        <dbReference type="ARBA" id="ARBA00022825"/>
    </source>
</evidence>
<keyword evidence="5" id="KW-0472">Membrane</keyword>
<dbReference type="InterPro" id="IPR029045">
    <property type="entry name" value="ClpP/crotonase-like_dom_sf"/>
</dbReference>
<dbReference type="InterPro" id="IPR001907">
    <property type="entry name" value="ClpP"/>
</dbReference>
<keyword evidence="8" id="KW-1185">Reference proteome</keyword>
<protein>
    <submittedName>
        <fullName evidence="7">Signal peptide peptidase SppA</fullName>
    </submittedName>
</protein>
<keyword evidence="5" id="KW-0812">Transmembrane</keyword>
<evidence type="ECO:0000313" key="7">
    <source>
        <dbReference type="EMBL" id="MBS7812231.1"/>
    </source>
</evidence>
<dbReference type="RefSeq" id="WP_213670943.1">
    <property type="nucleotide sequence ID" value="NZ_JAHCDA010000003.1"/>
</dbReference>
<comment type="similarity">
    <text evidence="1">Belongs to the peptidase S49 family.</text>
</comment>
<evidence type="ECO:0000256" key="1">
    <source>
        <dbReference type="ARBA" id="ARBA00008683"/>
    </source>
</evidence>
<feature type="transmembrane region" description="Helical" evidence="5">
    <location>
        <begin position="20"/>
        <end position="38"/>
    </location>
</feature>
<organism evidence="7 8">
    <name type="scientific">Roseococcus pinisoli</name>
    <dbReference type="NCBI Taxonomy" id="2835040"/>
    <lineage>
        <taxon>Bacteria</taxon>
        <taxon>Pseudomonadati</taxon>
        <taxon>Pseudomonadota</taxon>
        <taxon>Alphaproteobacteria</taxon>
        <taxon>Acetobacterales</taxon>
        <taxon>Roseomonadaceae</taxon>
        <taxon>Roseococcus</taxon>
    </lineage>
</organism>
<evidence type="ECO:0000313" key="8">
    <source>
        <dbReference type="Proteomes" id="UP000766336"/>
    </source>
</evidence>
<dbReference type="Pfam" id="PF01343">
    <property type="entry name" value="Peptidase_S49"/>
    <property type="match status" value="1"/>
</dbReference>
<evidence type="ECO:0000259" key="6">
    <source>
        <dbReference type="Pfam" id="PF01343"/>
    </source>
</evidence>
<keyword evidence="3" id="KW-0378">Hydrolase</keyword>
<dbReference type="InterPro" id="IPR004635">
    <property type="entry name" value="Pept_S49_SppA"/>
</dbReference>
<reference evidence="7 8" key="1">
    <citation type="submission" date="2021-05" db="EMBL/GenBank/DDBJ databases">
        <title>Roseococcus sp. XZZS9, whole genome shotgun sequencing project.</title>
        <authorList>
            <person name="Zhao G."/>
            <person name="Shen L."/>
        </authorList>
    </citation>
    <scope>NUCLEOTIDE SEQUENCE [LARGE SCALE GENOMIC DNA]</scope>
    <source>
        <strain evidence="7 8">XZZS9</strain>
    </source>
</reference>
<comment type="caution">
    <text evidence="7">The sequence shown here is derived from an EMBL/GenBank/DDBJ whole genome shotgun (WGS) entry which is preliminary data.</text>
</comment>
<sequence length="303" mass="32808">MTLESDLLLDRRRLKRQLGFWRGALVLGVVVLGGLWLGRGLPDALAGDHVARLPIEGTITDDPKLLREIDRIRRDSHTRAVLVMIDSPGGTVAGGEGIYRALRALRESGKPVVAVMRGTAASAGYMVALPAERIFSREATLTGSIGVLLQSVEVSELVSRLGVRMETLTSGPLKDQPSPFRPLSEEGRTSLAGVVDDMYRQFVAMVVANRQMPEERVLSLADGRVMTGRQAVAAGLVDEIGGENEARNWLAANRGVAAELPARDIDFRSLSERALSMASSSFWRGGVAAFRAEGWWPGTILPR</sequence>
<dbReference type="Proteomes" id="UP000766336">
    <property type="component" value="Unassembled WGS sequence"/>
</dbReference>
<proteinExistence type="inferred from homology"/>
<dbReference type="PANTHER" id="PTHR42987:SF6">
    <property type="entry name" value="PROTEINASE IV"/>
    <property type="match status" value="1"/>
</dbReference>
<evidence type="ECO:0000256" key="5">
    <source>
        <dbReference type="SAM" id="Phobius"/>
    </source>
</evidence>